<sequence length="413" mass="46182">MKVVVEAHNVKKGMYVSELDRPWLNSPFLFQGFRITNTDEIEQIADLCEYVFVDTEKSTVPVEREPSLTLPPSPEAEKQNVARLIKRALPYTEKFEDEFANAKGYYQSAKEEIGNLFDDIKMGKSLEIKDARTTVTLMADSILRHPDALLLLASLGNKDKNLVTHALSVCTLSLVFARSLGFETAALVDLGLGALLHDIGEIKISDQLSGIAANVSEEEQALFEGHTVIGAMILKKLGNLPDNVIAIVRDHHERIDGSGYPDKLAGAAISVHTRIVSIVDTYDSILNGTNGYESMSVDDVLKSLYAWRHDLFDELLVEKFIQCVGIYPLGSVVELRTGQIGIVVSSRPDARLLPRIMLILDVHREPVEPPQMINLAMFKEKLDTDDFEIKRLVDGQRYNIDVRQYILREFPST</sequence>
<dbReference type="InterPro" id="IPR037522">
    <property type="entry name" value="HD_GYP_dom"/>
</dbReference>
<dbReference type="PANTHER" id="PTHR43155:SF2">
    <property type="entry name" value="CYCLIC DI-GMP PHOSPHODIESTERASE PA4108"/>
    <property type="match status" value="1"/>
</dbReference>
<proteinExistence type="predicted"/>
<reference evidence="2" key="1">
    <citation type="submission" date="2018-06" db="EMBL/GenBank/DDBJ databases">
        <authorList>
            <person name="Zhirakovskaya E."/>
        </authorList>
    </citation>
    <scope>NUCLEOTIDE SEQUENCE</scope>
</reference>
<feature type="domain" description="HD-GYP" evidence="1">
    <location>
        <begin position="140"/>
        <end position="336"/>
    </location>
</feature>
<dbReference type="InterPro" id="IPR006675">
    <property type="entry name" value="HDIG_dom"/>
</dbReference>
<organism evidence="2">
    <name type="scientific">hydrothermal vent metagenome</name>
    <dbReference type="NCBI Taxonomy" id="652676"/>
    <lineage>
        <taxon>unclassified sequences</taxon>
        <taxon>metagenomes</taxon>
        <taxon>ecological metagenomes</taxon>
    </lineage>
</organism>
<accession>A0A3B0Z565</accession>
<gene>
    <name evidence="2" type="ORF">MNBD_GAMMA13-1477</name>
</gene>
<dbReference type="InterPro" id="IPR003607">
    <property type="entry name" value="HD/PDEase_dom"/>
</dbReference>
<dbReference type="NCBIfam" id="TIGR00277">
    <property type="entry name" value="HDIG"/>
    <property type="match status" value="1"/>
</dbReference>
<dbReference type="PROSITE" id="PS51832">
    <property type="entry name" value="HD_GYP"/>
    <property type="match status" value="1"/>
</dbReference>
<dbReference type="AlphaFoldDB" id="A0A3B0Z565"/>
<evidence type="ECO:0000313" key="2">
    <source>
        <dbReference type="EMBL" id="VAW82692.1"/>
    </source>
</evidence>
<name>A0A3B0Z565_9ZZZZ</name>
<dbReference type="SUPFAM" id="SSF109604">
    <property type="entry name" value="HD-domain/PDEase-like"/>
    <property type="match status" value="1"/>
</dbReference>
<dbReference type="CDD" id="cd00077">
    <property type="entry name" value="HDc"/>
    <property type="match status" value="1"/>
</dbReference>
<dbReference type="Pfam" id="PF13487">
    <property type="entry name" value="HD_5"/>
    <property type="match status" value="1"/>
</dbReference>
<dbReference type="PANTHER" id="PTHR43155">
    <property type="entry name" value="CYCLIC DI-GMP PHOSPHODIESTERASE PA4108-RELATED"/>
    <property type="match status" value="1"/>
</dbReference>
<dbReference type="EMBL" id="UOFK01000328">
    <property type="protein sequence ID" value="VAW82692.1"/>
    <property type="molecule type" value="Genomic_DNA"/>
</dbReference>
<dbReference type="InterPro" id="IPR021812">
    <property type="entry name" value="DUF3391"/>
</dbReference>
<dbReference type="SMART" id="SM00471">
    <property type="entry name" value="HDc"/>
    <property type="match status" value="1"/>
</dbReference>
<evidence type="ECO:0000259" key="1">
    <source>
        <dbReference type="PROSITE" id="PS51832"/>
    </source>
</evidence>
<protein>
    <submittedName>
        <fullName evidence="2">HDIG domain protein</fullName>
    </submittedName>
</protein>
<dbReference type="Gene3D" id="1.10.3210.10">
    <property type="entry name" value="Hypothetical protein af1432"/>
    <property type="match status" value="1"/>
</dbReference>
<dbReference type="Pfam" id="PF11871">
    <property type="entry name" value="DUF3391"/>
    <property type="match status" value="1"/>
</dbReference>